<evidence type="ECO:0000313" key="4">
    <source>
        <dbReference type="WBParaSite" id="TCONS_00009589.p1"/>
    </source>
</evidence>
<name>A0A913HWU3_STRER</name>
<feature type="compositionally biased region" description="Acidic residues" evidence="1">
    <location>
        <begin position="135"/>
        <end position="156"/>
    </location>
</feature>
<protein>
    <submittedName>
        <fullName evidence="3">HORMA domain-containing protein</fullName>
    </submittedName>
    <submittedName>
        <fullName evidence="4">HSF-type DNA-binding domain-containing protein</fullName>
    </submittedName>
</protein>
<dbReference type="Proteomes" id="UP000035681">
    <property type="component" value="Unplaced"/>
</dbReference>
<accession>A0A913HWU3</accession>
<evidence type="ECO:0000313" key="3">
    <source>
        <dbReference type="WBParaSite" id="SSTP_0000769900.1"/>
    </source>
</evidence>
<evidence type="ECO:0000313" key="2">
    <source>
        <dbReference type="Proteomes" id="UP000035681"/>
    </source>
</evidence>
<keyword evidence="2" id="KW-1185">Reference proteome</keyword>
<feature type="compositionally biased region" description="Polar residues" evidence="1">
    <location>
        <begin position="542"/>
        <end position="563"/>
    </location>
</feature>
<organism evidence="3">
    <name type="scientific">Strongyloides stercoralis</name>
    <name type="common">Threadworm</name>
    <dbReference type="NCBI Taxonomy" id="6248"/>
    <lineage>
        <taxon>Eukaryota</taxon>
        <taxon>Metazoa</taxon>
        <taxon>Ecdysozoa</taxon>
        <taxon>Nematoda</taxon>
        <taxon>Chromadorea</taxon>
        <taxon>Rhabditida</taxon>
        <taxon>Tylenchina</taxon>
        <taxon>Panagrolaimomorpha</taxon>
        <taxon>Strongyloidoidea</taxon>
        <taxon>Strongyloididae</taxon>
        <taxon>Strongyloides</taxon>
    </lineage>
</organism>
<proteinExistence type="predicted"/>
<feature type="region of interest" description="Disordered" evidence="1">
    <location>
        <begin position="539"/>
        <end position="574"/>
    </location>
</feature>
<dbReference type="WBParaSite" id="SSTP_0000769900.1">
    <property type="protein sequence ID" value="SSTP_0000769900.1"/>
    <property type="gene ID" value="SSTP_0000769900"/>
</dbReference>
<dbReference type="WBParaSite" id="TCONS_00009589.p1">
    <property type="protein sequence ID" value="TCONS_00009589.p1"/>
    <property type="gene ID" value="XLOC_007379"/>
</dbReference>
<sequence length="574" mass="66143">MDFDTLDSGKSVCLSNSSEKSYISDECGVYASFSSLNNLDLSDIDLPCSKVFATNVEAKNKCINVFDFALPTCQKTTKNVVWSTFTENNDSDAFNEIKENVNYINKDSNKMIQGIKYDLEEDLDISALNCPGLTSDEDDNESDISDFTEDLDDEDSDLDSDFQINSKAPSVRKCSTVSSIDLFEKQVKDTNTMDKANSNCKSNNIISTNLYDIGIDYNYERKMSSGTLKKMDLPNKSFNEPIVFNDIPFTSLYKYYKQDEHIKSLFLDRMALMLYTLSYVVKGTGELVSARFEGFFCNYYKITAQEFKQWTGFNFPDFLRSRYCSPYFRIIYDEVKQKYFVRFNESDKEFTRLGNEMVGVRKVNDETMRRKLVGIERKLNDIEDKEECLEEKLRWLTLLTYAPKDQAEISVSSFQLNFDHYYKNKLDSKYLSSIFMRASISGVVKHVFANELEFINENGGAIKIICDLNEAIIEIKKKLEFMRSEEYKRAVNLKKTRLSGDLPPIQRRVSKAPRVWNFDQEIVKNIMGDENQVPLHEKYSKLPSSGNVNQKAKPVYTSTNVIQSDDEEDSGDDF</sequence>
<reference evidence="3" key="1">
    <citation type="submission" date="2022-10" db="UniProtKB">
        <authorList>
            <consortium name="WormBaseParasite"/>
        </authorList>
    </citation>
    <scope>IDENTIFICATION</scope>
</reference>
<feature type="region of interest" description="Disordered" evidence="1">
    <location>
        <begin position="131"/>
        <end position="156"/>
    </location>
</feature>
<feature type="compositionally biased region" description="Acidic residues" evidence="1">
    <location>
        <begin position="564"/>
        <end position="574"/>
    </location>
</feature>
<evidence type="ECO:0000256" key="1">
    <source>
        <dbReference type="SAM" id="MobiDB-lite"/>
    </source>
</evidence>
<dbReference type="AlphaFoldDB" id="A0A913HWU3"/>